<dbReference type="InterPro" id="IPR008920">
    <property type="entry name" value="TF_FadR/GntR_C"/>
</dbReference>
<dbReference type="SMART" id="SM00345">
    <property type="entry name" value="HTH_GNTR"/>
    <property type="match status" value="1"/>
</dbReference>
<dbReference type="EMBL" id="JAJHNU010000005">
    <property type="protein sequence ID" value="MDN4122751.1"/>
    <property type="molecule type" value="Genomic_DNA"/>
</dbReference>
<gene>
    <name evidence="5" type="ORF">LMS43_15780</name>
</gene>
<dbReference type="PRINTS" id="PR00035">
    <property type="entry name" value="HTHGNTR"/>
</dbReference>
<dbReference type="RefSeq" id="WP_266123729.1">
    <property type="nucleotide sequence ID" value="NZ_JAJHNU010000005.1"/>
</dbReference>
<dbReference type="PROSITE" id="PS50949">
    <property type="entry name" value="HTH_GNTR"/>
    <property type="match status" value="1"/>
</dbReference>
<evidence type="ECO:0000256" key="3">
    <source>
        <dbReference type="ARBA" id="ARBA00023163"/>
    </source>
</evidence>
<dbReference type="Gene3D" id="1.20.120.530">
    <property type="entry name" value="GntR ligand-binding domain-like"/>
    <property type="match status" value="1"/>
</dbReference>
<dbReference type="SUPFAM" id="SSF48008">
    <property type="entry name" value="GntR ligand-binding domain-like"/>
    <property type="match status" value="1"/>
</dbReference>
<dbReference type="Proteomes" id="UP001168613">
    <property type="component" value="Unassembled WGS sequence"/>
</dbReference>
<dbReference type="CDD" id="cd07377">
    <property type="entry name" value="WHTH_GntR"/>
    <property type="match status" value="1"/>
</dbReference>
<name>A0ABT8EN66_9BURK</name>
<proteinExistence type="predicted"/>
<protein>
    <submittedName>
        <fullName evidence="5">FCD domain-containing protein</fullName>
    </submittedName>
</protein>
<feature type="domain" description="HTH gntR-type" evidence="4">
    <location>
        <begin position="3"/>
        <end position="71"/>
    </location>
</feature>
<dbReference type="InterPro" id="IPR011711">
    <property type="entry name" value="GntR_C"/>
</dbReference>
<dbReference type="SUPFAM" id="SSF46785">
    <property type="entry name" value="Winged helix' DNA-binding domain"/>
    <property type="match status" value="1"/>
</dbReference>
<dbReference type="Gene3D" id="1.10.10.10">
    <property type="entry name" value="Winged helix-like DNA-binding domain superfamily/Winged helix DNA-binding domain"/>
    <property type="match status" value="1"/>
</dbReference>
<dbReference type="InterPro" id="IPR000524">
    <property type="entry name" value="Tscrpt_reg_HTH_GntR"/>
</dbReference>
<organism evidence="5 6">
    <name type="scientific">Alcaligenes endophyticus</name>
    <dbReference type="NCBI Taxonomy" id="1929088"/>
    <lineage>
        <taxon>Bacteria</taxon>
        <taxon>Pseudomonadati</taxon>
        <taxon>Pseudomonadota</taxon>
        <taxon>Betaproteobacteria</taxon>
        <taxon>Burkholderiales</taxon>
        <taxon>Alcaligenaceae</taxon>
        <taxon>Alcaligenes</taxon>
    </lineage>
</organism>
<keyword evidence="3" id="KW-0804">Transcription</keyword>
<dbReference type="PANTHER" id="PTHR43537">
    <property type="entry name" value="TRANSCRIPTIONAL REGULATOR, GNTR FAMILY"/>
    <property type="match status" value="1"/>
</dbReference>
<dbReference type="InterPro" id="IPR036390">
    <property type="entry name" value="WH_DNA-bd_sf"/>
</dbReference>
<dbReference type="SMART" id="SM00895">
    <property type="entry name" value="FCD"/>
    <property type="match status" value="1"/>
</dbReference>
<dbReference type="Pfam" id="PF07729">
    <property type="entry name" value="FCD"/>
    <property type="match status" value="1"/>
</dbReference>
<dbReference type="Pfam" id="PF00392">
    <property type="entry name" value="GntR"/>
    <property type="match status" value="1"/>
</dbReference>
<sequence>MSIPLSEILAKKIRILIQEQALAVGDRLPSERKLCELLNSSRAPIREALRILGSQGLLQTRHGGGSYIKKDYAEWRAEFMTPVNALLQSDVYYRYDVLEARRALESSCAWFAALRATPKDKDAIERSFDHLIKLQEQNLVFEAAKADAQFHLAIAQASQNAVMLQVMRGLVNLLFSTVHENRRIIFQFHDRRAVEKLTQQHHALMESILMGDAKNAKSHAERHLDYVQHSIRKVEEDDARRQRLERLKVQLHN</sequence>
<keyword evidence="6" id="KW-1185">Reference proteome</keyword>
<evidence type="ECO:0000313" key="6">
    <source>
        <dbReference type="Proteomes" id="UP001168613"/>
    </source>
</evidence>
<keyword evidence="2" id="KW-0238">DNA-binding</keyword>
<dbReference type="PANTHER" id="PTHR43537:SF18">
    <property type="entry name" value="L-LACTATE DEHYDROGENASE OPERON REGULATORY PROTEIN-RELATED"/>
    <property type="match status" value="1"/>
</dbReference>
<comment type="caution">
    <text evidence="5">The sequence shown here is derived from an EMBL/GenBank/DDBJ whole genome shotgun (WGS) entry which is preliminary data.</text>
</comment>
<reference evidence="5" key="1">
    <citation type="submission" date="2021-11" db="EMBL/GenBank/DDBJ databases">
        <title>Draft genome sequence of Alcaligenes endophyticus type strain CCUG 75668T.</title>
        <authorList>
            <person name="Salva-Serra F."/>
            <person name="Duran R.E."/>
            <person name="Seeger M."/>
            <person name="Moore E.R.B."/>
            <person name="Jaen-Luchoro D."/>
        </authorList>
    </citation>
    <scope>NUCLEOTIDE SEQUENCE</scope>
    <source>
        <strain evidence="5">CCUG 75668</strain>
    </source>
</reference>
<keyword evidence="1" id="KW-0805">Transcription regulation</keyword>
<evidence type="ECO:0000256" key="2">
    <source>
        <dbReference type="ARBA" id="ARBA00023125"/>
    </source>
</evidence>
<evidence type="ECO:0000313" key="5">
    <source>
        <dbReference type="EMBL" id="MDN4122751.1"/>
    </source>
</evidence>
<dbReference type="InterPro" id="IPR036388">
    <property type="entry name" value="WH-like_DNA-bd_sf"/>
</dbReference>
<evidence type="ECO:0000259" key="4">
    <source>
        <dbReference type="PROSITE" id="PS50949"/>
    </source>
</evidence>
<accession>A0ABT8EN66</accession>
<evidence type="ECO:0000256" key="1">
    <source>
        <dbReference type="ARBA" id="ARBA00023015"/>
    </source>
</evidence>